<evidence type="ECO:0000313" key="5">
    <source>
        <dbReference type="Proteomes" id="UP000288388"/>
    </source>
</evidence>
<reference evidence="3 5" key="2">
    <citation type="submission" date="2018-12" db="EMBL/GenBank/DDBJ databases">
        <title>A novel vanA-carrying plasmid in a clinical isolate of Enterococcus avium.</title>
        <authorList>
            <person name="Bernasconi O.J."/>
            <person name="Luzzaro F."/>
            <person name="Endimiani A."/>
        </authorList>
    </citation>
    <scope>NUCLEOTIDE SEQUENCE [LARGE SCALE GENOMIC DNA]</scope>
    <source>
        <strain evidence="3 5">LC0559/18</strain>
    </source>
</reference>
<keyword evidence="1" id="KW-0472">Membrane</keyword>
<evidence type="ECO:0000313" key="2">
    <source>
        <dbReference type="EMBL" id="MDT2404617.1"/>
    </source>
</evidence>
<keyword evidence="1" id="KW-1133">Transmembrane helix</keyword>
<keyword evidence="1" id="KW-0812">Transmembrane</keyword>
<comment type="caution">
    <text evidence="3">The sequence shown here is derived from an EMBL/GenBank/DDBJ whole genome shotgun (WGS) entry which is preliminary data.</text>
</comment>
<dbReference type="Proteomes" id="UP000316316">
    <property type="component" value="Unassembled WGS sequence"/>
</dbReference>
<reference evidence="2" key="3">
    <citation type="submission" date="2023-03" db="EMBL/GenBank/DDBJ databases">
        <authorList>
            <person name="Shen W."/>
            <person name="Cai J."/>
        </authorList>
    </citation>
    <scope>NUCLEOTIDE SEQUENCE</scope>
    <source>
        <strain evidence="2">P33-2</strain>
    </source>
</reference>
<organism evidence="3 5">
    <name type="scientific">Enterococcus avium</name>
    <name type="common">Streptococcus avium</name>
    <dbReference type="NCBI Taxonomy" id="33945"/>
    <lineage>
        <taxon>Bacteria</taxon>
        <taxon>Bacillati</taxon>
        <taxon>Bacillota</taxon>
        <taxon>Bacilli</taxon>
        <taxon>Lactobacillales</taxon>
        <taxon>Enterococcaceae</taxon>
        <taxon>Enterococcus</taxon>
    </lineage>
</organism>
<evidence type="ECO:0000256" key="1">
    <source>
        <dbReference type="SAM" id="Phobius"/>
    </source>
</evidence>
<name>A0A2N8PRG5_ENTAV</name>
<dbReference type="AlphaFoldDB" id="A0A2N8PRG5"/>
<dbReference type="Proteomes" id="UP000288388">
    <property type="component" value="Unassembled WGS sequence"/>
</dbReference>
<feature type="transmembrane region" description="Helical" evidence="1">
    <location>
        <begin position="6"/>
        <end position="39"/>
    </location>
</feature>
<reference evidence="4 6" key="1">
    <citation type="submission" date="2017-10" db="EMBL/GenBank/DDBJ databases">
        <title>FDA dAtabase for Regulatory Grade micrObial Sequences (FDA-ARGOS): Supporting development and validation of Infectious Disease Dx tests.</title>
        <authorList>
            <person name="Campos J."/>
            <person name="Goldberg B."/>
            <person name="Tallon L.J."/>
            <person name="Sadzewicz L."/>
            <person name="Sengamalay N."/>
            <person name="Ott S."/>
            <person name="Godinez A."/>
            <person name="Nagaraj S."/>
            <person name="Vyas G."/>
            <person name="Aluvathingal J."/>
            <person name="Nadendla S."/>
            <person name="Geyer C."/>
            <person name="Nandy P."/>
            <person name="Hobson J."/>
            <person name="Sichtig H."/>
        </authorList>
    </citation>
    <scope>NUCLEOTIDE SEQUENCE [LARGE SCALE GENOMIC DNA]</scope>
    <source>
        <strain evidence="4 6">FDAARGOS_185</strain>
    </source>
</reference>
<dbReference type="RefSeq" id="WP_016178185.1">
    <property type="nucleotide sequence ID" value="NZ_CAAKNX010000118.1"/>
</dbReference>
<evidence type="ECO:0000313" key="6">
    <source>
        <dbReference type="Proteomes" id="UP000316316"/>
    </source>
</evidence>
<evidence type="ECO:0000313" key="4">
    <source>
        <dbReference type="EMBL" id="TRZ29315.1"/>
    </source>
</evidence>
<sequence length="84" mass="9456">MDQLIAIAFIALLVFFVVKVGSILWRIAGVLFLLFIIYMYKDQVITQVQNFIADPNFGGLWQSVSSFFGDLFDKVAGFVSTVIE</sequence>
<protein>
    <submittedName>
        <fullName evidence="3">Uncharacterized protein</fullName>
    </submittedName>
</protein>
<accession>A0A2N8PRG5</accession>
<dbReference type="EMBL" id="RYZS01000002">
    <property type="protein sequence ID" value="RVU92811.1"/>
    <property type="molecule type" value="Genomic_DNA"/>
</dbReference>
<dbReference type="GeneID" id="69571071"/>
<dbReference type="EMBL" id="JARPWH010000119">
    <property type="protein sequence ID" value="MDT2404617.1"/>
    <property type="molecule type" value="Genomic_DNA"/>
</dbReference>
<dbReference type="EMBL" id="PDXQ01000002">
    <property type="protein sequence ID" value="TRZ29315.1"/>
    <property type="molecule type" value="Genomic_DNA"/>
</dbReference>
<dbReference type="Proteomes" id="UP001260773">
    <property type="component" value="Unassembled WGS sequence"/>
</dbReference>
<gene>
    <name evidence="4" type="ORF">AUF17_21805</name>
    <name evidence="3" type="ORF">EK398_20255</name>
    <name evidence="2" type="ORF">P7D43_19805</name>
</gene>
<evidence type="ECO:0000313" key="3">
    <source>
        <dbReference type="EMBL" id="RVU92811.1"/>
    </source>
</evidence>
<proteinExistence type="predicted"/>